<keyword evidence="10" id="KW-1185">Reference proteome</keyword>
<dbReference type="PANTHER" id="PTHR21624:SF1">
    <property type="entry name" value="ALKYLGLYCEROL MONOOXYGENASE"/>
    <property type="match status" value="1"/>
</dbReference>
<dbReference type="InterPro" id="IPR051689">
    <property type="entry name" value="Sterol_desaturase/TMEM195"/>
</dbReference>
<evidence type="ECO:0000256" key="7">
    <source>
        <dbReference type="SAM" id="Phobius"/>
    </source>
</evidence>
<evidence type="ECO:0000313" key="10">
    <source>
        <dbReference type="Proteomes" id="UP000321793"/>
    </source>
</evidence>
<reference evidence="9 10" key="1">
    <citation type="submission" date="2019-07" db="EMBL/GenBank/DDBJ databases">
        <title>Whole genome shotgun sequence of Knoellia locipacati NBRC 109775.</title>
        <authorList>
            <person name="Hosoyama A."/>
            <person name="Uohara A."/>
            <person name="Ohji S."/>
            <person name="Ichikawa N."/>
        </authorList>
    </citation>
    <scope>NUCLEOTIDE SEQUENCE [LARGE SCALE GENOMIC DNA]</scope>
    <source>
        <strain evidence="9 10">NBRC 109775</strain>
    </source>
</reference>
<keyword evidence="5" id="KW-0443">Lipid metabolism</keyword>
<dbReference type="AlphaFoldDB" id="A0A512T3H7"/>
<dbReference type="Proteomes" id="UP000321793">
    <property type="component" value="Unassembled WGS sequence"/>
</dbReference>
<evidence type="ECO:0000256" key="3">
    <source>
        <dbReference type="ARBA" id="ARBA00022989"/>
    </source>
</evidence>
<dbReference type="GO" id="GO:0006643">
    <property type="term" value="P:membrane lipid metabolic process"/>
    <property type="evidence" value="ECO:0007669"/>
    <property type="project" value="TreeGrafter"/>
</dbReference>
<comment type="caution">
    <text evidence="9">The sequence shown here is derived from an EMBL/GenBank/DDBJ whole genome shotgun (WGS) entry which is preliminary data.</text>
</comment>
<proteinExistence type="predicted"/>
<keyword evidence="3 7" id="KW-1133">Transmembrane helix</keyword>
<feature type="domain" description="Fatty acid hydroxylase" evidence="8">
    <location>
        <begin position="98"/>
        <end position="231"/>
    </location>
</feature>
<accession>A0A512T3H7</accession>
<organism evidence="9 10">
    <name type="scientific">Knoellia locipacati</name>
    <dbReference type="NCBI Taxonomy" id="882824"/>
    <lineage>
        <taxon>Bacteria</taxon>
        <taxon>Bacillati</taxon>
        <taxon>Actinomycetota</taxon>
        <taxon>Actinomycetes</taxon>
        <taxon>Micrococcales</taxon>
        <taxon>Intrasporangiaceae</taxon>
        <taxon>Knoellia</taxon>
    </lineage>
</organism>
<evidence type="ECO:0000256" key="1">
    <source>
        <dbReference type="ARBA" id="ARBA00004127"/>
    </source>
</evidence>
<dbReference type="GO" id="GO:0050479">
    <property type="term" value="F:glyceryl-ether monooxygenase activity"/>
    <property type="evidence" value="ECO:0007669"/>
    <property type="project" value="TreeGrafter"/>
</dbReference>
<sequence length="302" mass="34742">MDSPWEIVSNPTHDPVTFALPFFALFIVLELLAIRFLDDDEREAPRQGYSAPDTAANLASGVGSVVINLGARFAALVLYFALWSVAPWQLDASNPWTWVFTLLAVDLLWYAYHRASHRVRILWAAHQAHHSSVYFNYSVALRQKWNPWGELLFWTPLPLLGVPPWMIFFAFSLNLIYQFWVHTETIPKLWAPVEYVLNTPSHHRVHHASQKHYLDRNHGGILIVWDRLFGTYAEEDDVPVYGLTVPVTTHNPLRLQYGEFLAAVRDVRRARSWRERAGYLLAPPGWKPGEPTLPPESEVVTR</sequence>
<feature type="transmembrane region" description="Helical" evidence="7">
    <location>
        <begin position="18"/>
        <end position="37"/>
    </location>
</feature>
<evidence type="ECO:0000256" key="5">
    <source>
        <dbReference type="ARBA" id="ARBA00023098"/>
    </source>
</evidence>
<dbReference type="RefSeq" id="WP_147066243.1">
    <property type="nucleotide sequence ID" value="NZ_BAABDN010000003.1"/>
</dbReference>
<name>A0A512T3H7_9MICO</name>
<evidence type="ECO:0000256" key="4">
    <source>
        <dbReference type="ARBA" id="ARBA00023002"/>
    </source>
</evidence>
<gene>
    <name evidence="9" type="ORF">KLO01_28270</name>
</gene>
<keyword evidence="6 7" id="KW-0472">Membrane</keyword>
<evidence type="ECO:0000313" key="9">
    <source>
        <dbReference type="EMBL" id="GEQ14780.1"/>
    </source>
</evidence>
<evidence type="ECO:0000259" key="8">
    <source>
        <dbReference type="Pfam" id="PF04116"/>
    </source>
</evidence>
<protein>
    <submittedName>
        <fullName evidence="9">C-5 sterol desaturase</fullName>
    </submittedName>
</protein>
<dbReference type="OrthoDB" id="9770329at2"/>
<dbReference type="InterPro" id="IPR006694">
    <property type="entry name" value="Fatty_acid_hydroxylase"/>
</dbReference>
<dbReference type="GO" id="GO:0008610">
    <property type="term" value="P:lipid biosynthetic process"/>
    <property type="evidence" value="ECO:0007669"/>
    <property type="project" value="InterPro"/>
</dbReference>
<dbReference type="GO" id="GO:0012505">
    <property type="term" value="C:endomembrane system"/>
    <property type="evidence" value="ECO:0007669"/>
    <property type="project" value="UniProtKB-SubCell"/>
</dbReference>
<evidence type="ECO:0000256" key="2">
    <source>
        <dbReference type="ARBA" id="ARBA00022692"/>
    </source>
</evidence>
<evidence type="ECO:0000256" key="6">
    <source>
        <dbReference type="ARBA" id="ARBA00023136"/>
    </source>
</evidence>
<dbReference type="EMBL" id="BKBA01000011">
    <property type="protein sequence ID" value="GEQ14780.1"/>
    <property type="molecule type" value="Genomic_DNA"/>
</dbReference>
<dbReference type="Pfam" id="PF04116">
    <property type="entry name" value="FA_hydroxylase"/>
    <property type="match status" value="1"/>
</dbReference>
<comment type="subcellular location">
    <subcellularLocation>
        <location evidence="1">Endomembrane system</location>
        <topology evidence="1">Multi-pass membrane protein</topology>
    </subcellularLocation>
</comment>
<keyword evidence="4" id="KW-0560">Oxidoreductase</keyword>
<feature type="transmembrane region" description="Helical" evidence="7">
    <location>
        <begin position="95"/>
        <end position="112"/>
    </location>
</feature>
<dbReference type="GO" id="GO:0005506">
    <property type="term" value="F:iron ion binding"/>
    <property type="evidence" value="ECO:0007669"/>
    <property type="project" value="InterPro"/>
</dbReference>
<dbReference type="GO" id="GO:0016020">
    <property type="term" value="C:membrane"/>
    <property type="evidence" value="ECO:0007669"/>
    <property type="project" value="GOC"/>
</dbReference>
<feature type="transmembrane region" description="Helical" evidence="7">
    <location>
        <begin position="58"/>
        <end position="83"/>
    </location>
</feature>
<keyword evidence="2 7" id="KW-0812">Transmembrane</keyword>
<dbReference type="PANTHER" id="PTHR21624">
    <property type="entry name" value="STEROL DESATURASE-RELATED PROTEIN"/>
    <property type="match status" value="1"/>
</dbReference>
<feature type="transmembrane region" description="Helical" evidence="7">
    <location>
        <begin position="151"/>
        <end position="177"/>
    </location>
</feature>